<proteinExistence type="inferred from homology"/>
<evidence type="ECO:0000313" key="10">
    <source>
        <dbReference type="Proteomes" id="UP000243688"/>
    </source>
</evidence>
<keyword evidence="3 7" id="KW-0812">Transmembrane</keyword>
<comment type="similarity">
    <text evidence="6">Belongs to the ABC-4 integral membrane protein family.</text>
</comment>
<evidence type="ECO:0000259" key="8">
    <source>
        <dbReference type="Pfam" id="PF02687"/>
    </source>
</evidence>
<gene>
    <name evidence="9" type="ORF">BLM47_07245</name>
</gene>
<comment type="caution">
    <text evidence="9">The sequence shown here is derived from an EMBL/GenBank/DDBJ whole genome shotgun (WGS) entry which is preliminary data.</text>
</comment>
<dbReference type="GO" id="GO:0022857">
    <property type="term" value="F:transmembrane transporter activity"/>
    <property type="evidence" value="ECO:0007669"/>
    <property type="project" value="TreeGrafter"/>
</dbReference>
<evidence type="ECO:0000256" key="6">
    <source>
        <dbReference type="ARBA" id="ARBA00038076"/>
    </source>
</evidence>
<feature type="domain" description="ABC3 transporter permease C-terminal" evidence="8">
    <location>
        <begin position="293"/>
        <end position="405"/>
    </location>
</feature>
<feature type="transmembrane region" description="Helical" evidence="7">
    <location>
        <begin position="334"/>
        <end position="364"/>
    </location>
</feature>
<keyword evidence="4 7" id="KW-1133">Transmembrane helix</keyword>
<dbReference type="PANTHER" id="PTHR30572:SF4">
    <property type="entry name" value="ABC TRANSPORTER PERMEASE YTRF"/>
    <property type="match status" value="1"/>
</dbReference>
<evidence type="ECO:0000313" key="9">
    <source>
        <dbReference type="EMBL" id="PDO10323.1"/>
    </source>
</evidence>
<evidence type="ECO:0000256" key="5">
    <source>
        <dbReference type="ARBA" id="ARBA00023136"/>
    </source>
</evidence>
<dbReference type="EMBL" id="MOXJ01000015">
    <property type="protein sequence ID" value="PDO10323.1"/>
    <property type="molecule type" value="Genomic_DNA"/>
</dbReference>
<evidence type="ECO:0000256" key="7">
    <source>
        <dbReference type="SAM" id="Phobius"/>
    </source>
</evidence>
<accession>A0A2A6E000</accession>
<sequence length="412" mass="44533">MSRFVLCKTFRIIRYHWKLHLSVMLQVVVGIAVIYASAAVESSVRAQFETLRQDARSRAWNIAIVLEKPADRPPLDFDQYTLLKQELPGARLPFFIVQRVYFARSGDGGVDTAYLLFASDDYLHAALGVDRPGFETGATAYLGEDVEQILQKQYRQIVPDVALSLDADGRLSVDGRSPLAIEPATLLAAREAAVEMPETSQTTVSVPLAKTAWLPLSYYFEKFSQKDVGQFRLSVLFPSPSSAQGDVSSDIARLLHRLTVSTGEFYSFTIEPALQAVLLRLEQARLAALNAAAIAALCLLVVAIGLSALAHLLFARRLGGLAIASAVGASKKTLFAELLLEATLPPLAGGLIGTALGAACLHVVRLEAFELRQSPALMTAAALLSVVPGAVAAGSLAIRLRRLNPLEILRKE</sequence>
<dbReference type="Pfam" id="PF02687">
    <property type="entry name" value="FtsX"/>
    <property type="match status" value="1"/>
</dbReference>
<dbReference type="InterPro" id="IPR050250">
    <property type="entry name" value="Macrolide_Exporter_MacB"/>
</dbReference>
<feature type="transmembrane region" description="Helical" evidence="7">
    <location>
        <begin position="376"/>
        <end position="400"/>
    </location>
</feature>
<dbReference type="GO" id="GO:0005886">
    <property type="term" value="C:plasma membrane"/>
    <property type="evidence" value="ECO:0007669"/>
    <property type="project" value="UniProtKB-SubCell"/>
</dbReference>
<organism evidence="9 10">
    <name type="scientific">Candidatus Reconcilbacillus cellulovorans</name>
    <dbReference type="NCBI Taxonomy" id="1906605"/>
    <lineage>
        <taxon>Bacteria</taxon>
        <taxon>Bacillati</taxon>
        <taxon>Bacillota</taxon>
        <taxon>Bacilli</taxon>
        <taxon>Bacillales</taxon>
        <taxon>Paenibacillaceae</taxon>
        <taxon>Candidatus Reconcilbacillus</taxon>
    </lineage>
</organism>
<dbReference type="InterPro" id="IPR003838">
    <property type="entry name" value="ABC3_permease_C"/>
</dbReference>
<feature type="transmembrane region" description="Helical" evidence="7">
    <location>
        <begin position="21"/>
        <end position="40"/>
    </location>
</feature>
<evidence type="ECO:0000256" key="3">
    <source>
        <dbReference type="ARBA" id="ARBA00022692"/>
    </source>
</evidence>
<dbReference type="AlphaFoldDB" id="A0A2A6E000"/>
<keyword evidence="2" id="KW-1003">Cell membrane</keyword>
<name>A0A2A6E000_9BACL</name>
<evidence type="ECO:0000256" key="2">
    <source>
        <dbReference type="ARBA" id="ARBA00022475"/>
    </source>
</evidence>
<comment type="subcellular location">
    <subcellularLocation>
        <location evidence="1">Cell membrane</location>
        <topology evidence="1">Multi-pass membrane protein</topology>
    </subcellularLocation>
</comment>
<protein>
    <recommendedName>
        <fullName evidence="8">ABC3 transporter permease C-terminal domain-containing protein</fullName>
    </recommendedName>
</protein>
<dbReference type="Proteomes" id="UP000243688">
    <property type="component" value="Unassembled WGS sequence"/>
</dbReference>
<dbReference type="PANTHER" id="PTHR30572">
    <property type="entry name" value="MEMBRANE COMPONENT OF TRANSPORTER-RELATED"/>
    <property type="match status" value="1"/>
</dbReference>
<evidence type="ECO:0000256" key="4">
    <source>
        <dbReference type="ARBA" id="ARBA00022989"/>
    </source>
</evidence>
<evidence type="ECO:0000256" key="1">
    <source>
        <dbReference type="ARBA" id="ARBA00004651"/>
    </source>
</evidence>
<reference evidence="9 10" key="1">
    <citation type="submission" date="2016-12" db="EMBL/GenBank/DDBJ databases">
        <title>Candidatus Reconcilibacillus cellulovorans genome.</title>
        <authorList>
            <person name="Kolinko S."/>
            <person name="Wu Y.-W."/>
            <person name="Tachea F."/>
            <person name="Denzel E."/>
            <person name="Hiras J."/>
            <person name="Baecker N."/>
            <person name="Chan L.J."/>
            <person name="Eichorst S.A."/>
            <person name="Frey D."/>
            <person name="Adams P.D."/>
            <person name="Pray T."/>
            <person name="Tanjore D."/>
            <person name="Petzold C.J."/>
            <person name="Gladden J.M."/>
            <person name="Simmons B.A."/>
            <person name="Singer S.W."/>
        </authorList>
    </citation>
    <scope>NUCLEOTIDE SEQUENCE [LARGE SCALE GENOMIC DNA]</scope>
    <source>
        <strain evidence="9">JTherm</strain>
    </source>
</reference>
<keyword evidence="5 7" id="KW-0472">Membrane</keyword>
<feature type="transmembrane region" description="Helical" evidence="7">
    <location>
        <begin position="291"/>
        <end position="314"/>
    </location>
</feature>